<keyword evidence="2" id="KW-1185">Reference proteome</keyword>
<sequence length="487" mass="54014">MVEDDQEILDWGNEDDELQAVDSNIVSQLKQPADGRNGEQEDDAVSLGDDEDEDIYTYRPTSQDDTATNPPSTPHGSNSQHNGTNRGHDIYRESSITSQKSSRYNDSPSLQRTQSLGKMVHALPPKPVVALPPPAHSPPTQNTLASTMVRRERKSNGHGKLDPGSQGASSLPPDWEERYPRDGSDRGPYYYNIKTHISTWVHPGLSPATASQDNNKNSGNTPGTETQPPGYSDAEDRASTSPRLGKRRSSPAGPLSYEDRHYRPNGDTAVTGPSKSVDRRDLLSTLPPRPVSPRPANSRRDSRVSSPPPRQDSIDQERGVRSRRDRSPLPDDGRDKSREYIQLSAEDRTWIPTRNDSPPSLPAGRNSDSRSKALRGRRDRSLLELPPQSIALSQGVRNDNEWTASSTLSASSTCSSSRVRHLYSSRGGRRLALDCLEKPRGLSCIVYTRPLFKRLTPVPNVRPRIVDSFIFYFQFVSSLCVCVPFRS</sequence>
<evidence type="ECO:0000313" key="2">
    <source>
        <dbReference type="Proteomes" id="UP001055072"/>
    </source>
</evidence>
<comment type="caution">
    <text evidence="1">The sequence shown here is derived from an EMBL/GenBank/DDBJ whole genome shotgun (WGS) entry which is preliminary data.</text>
</comment>
<protein>
    <submittedName>
        <fullName evidence="1">Uncharacterized protein</fullName>
    </submittedName>
</protein>
<proteinExistence type="predicted"/>
<reference evidence="1" key="1">
    <citation type="journal article" date="2021" name="Environ. Microbiol.">
        <title>Gene family expansions and transcriptome signatures uncover fungal adaptations to wood decay.</title>
        <authorList>
            <person name="Hage H."/>
            <person name="Miyauchi S."/>
            <person name="Viragh M."/>
            <person name="Drula E."/>
            <person name="Min B."/>
            <person name="Chaduli D."/>
            <person name="Navarro D."/>
            <person name="Favel A."/>
            <person name="Norest M."/>
            <person name="Lesage-Meessen L."/>
            <person name="Balint B."/>
            <person name="Merenyi Z."/>
            <person name="de Eugenio L."/>
            <person name="Morin E."/>
            <person name="Martinez A.T."/>
            <person name="Baldrian P."/>
            <person name="Stursova M."/>
            <person name="Martinez M.J."/>
            <person name="Novotny C."/>
            <person name="Magnuson J.K."/>
            <person name="Spatafora J.W."/>
            <person name="Maurice S."/>
            <person name="Pangilinan J."/>
            <person name="Andreopoulos W."/>
            <person name="LaButti K."/>
            <person name="Hundley H."/>
            <person name="Na H."/>
            <person name="Kuo A."/>
            <person name="Barry K."/>
            <person name="Lipzen A."/>
            <person name="Henrissat B."/>
            <person name="Riley R."/>
            <person name="Ahrendt S."/>
            <person name="Nagy L.G."/>
            <person name="Grigoriev I.V."/>
            <person name="Martin F."/>
            <person name="Rosso M.N."/>
        </authorList>
    </citation>
    <scope>NUCLEOTIDE SEQUENCE</scope>
    <source>
        <strain evidence="1">CBS 384.51</strain>
    </source>
</reference>
<organism evidence="1 2">
    <name type="scientific">Irpex rosettiformis</name>
    <dbReference type="NCBI Taxonomy" id="378272"/>
    <lineage>
        <taxon>Eukaryota</taxon>
        <taxon>Fungi</taxon>
        <taxon>Dikarya</taxon>
        <taxon>Basidiomycota</taxon>
        <taxon>Agaricomycotina</taxon>
        <taxon>Agaricomycetes</taxon>
        <taxon>Polyporales</taxon>
        <taxon>Irpicaceae</taxon>
        <taxon>Irpex</taxon>
    </lineage>
</organism>
<name>A0ACB8U4V5_9APHY</name>
<dbReference type="EMBL" id="MU274912">
    <property type="protein sequence ID" value="KAI0088990.1"/>
    <property type="molecule type" value="Genomic_DNA"/>
</dbReference>
<dbReference type="Proteomes" id="UP001055072">
    <property type="component" value="Unassembled WGS sequence"/>
</dbReference>
<evidence type="ECO:0000313" key="1">
    <source>
        <dbReference type="EMBL" id="KAI0088990.1"/>
    </source>
</evidence>
<gene>
    <name evidence="1" type="ORF">BDY19DRAFT_161001</name>
</gene>
<accession>A0ACB8U4V5</accession>